<accession>A0RUY6</accession>
<sequence>MYDVAVAGGSIAGLLCAREAASSGLSVVVLEEDHEIGTPDHCGGLVSSEALGELGLVPGPGAAVRAVQSARLRSPGGKVIDVDSSAQNVLGVDRRALDKQAALQAQRAGAEIRAGVRCTAVHKNSLGTVSGPIPCKVAVDARGLAPLALKDPSGVVPSAQYEVYADWTEGTPVEVILDSAKYPGFFAWVIPSAGGSAKVGAAGRGINAGRALGDFLKSRGRHSILRRVYAPLWTGGPADEFIDGAVAVGDAAGQAKPTTSGGIYTCGMGGVLAGRAIASYIATGELSRLQEYPDNWKKRFGKEFARQMLLRRLLERMDNAAIDGLFDSVGPGSLAGDSDFDFHTDSIVGLLGLRGSLRAVRAVLGGEARKLLG</sequence>
<keyword evidence="2" id="KW-1185">Reference proteome</keyword>
<organism evidence="1 2">
    <name type="scientific">Cenarchaeum symbiosum (strain A)</name>
    <dbReference type="NCBI Taxonomy" id="414004"/>
    <lineage>
        <taxon>Archaea</taxon>
        <taxon>Nitrososphaerota</taxon>
        <taxon>Candidatus Cenarchaeales</taxon>
        <taxon>Candidatus Cenarchaeaceae</taxon>
        <taxon>Candidatus Cenarchaeum</taxon>
    </lineage>
</organism>
<dbReference type="STRING" id="414004.CENSYa_0520"/>
<dbReference type="Gene3D" id="3.30.9.10">
    <property type="entry name" value="D-Amino Acid Oxidase, subunit A, domain 2"/>
    <property type="match status" value="1"/>
</dbReference>
<evidence type="ECO:0000313" key="1">
    <source>
        <dbReference type="EMBL" id="ABK77153.1"/>
    </source>
</evidence>
<dbReference type="Proteomes" id="UP000000758">
    <property type="component" value="Chromosome"/>
</dbReference>
<gene>
    <name evidence="1" type="ordered locus">CENSYa_0520</name>
</gene>
<dbReference type="PANTHER" id="PTHR42685">
    <property type="entry name" value="GERANYLGERANYL DIPHOSPHATE REDUCTASE"/>
    <property type="match status" value="1"/>
</dbReference>
<dbReference type="EnsemblBacteria" id="ABK77153">
    <property type="protein sequence ID" value="ABK77153"/>
    <property type="gene ID" value="CENSYa_0520"/>
</dbReference>
<name>A0RUY6_CENSY</name>
<dbReference type="HOGENOM" id="CLU_024648_0_1_2"/>
<dbReference type="KEGG" id="csy:CENSYa_0520"/>
<dbReference type="InterPro" id="IPR036188">
    <property type="entry name" value="FAD/NAD-bd_sf"/>
</dbReference>
<dbReference type="AlphaFoldDB" id="A0RUY6"/>
<dbReference type="PATRIC" id="fig|414004.10.peg.478"/>
<reference evidence="1 2" key="1">
    <citation type="journal article" date="2006" name="Proc. Natl. Acad. Sci. U.S.A.">
        <title>Genomic analysis of the uncultivated marine crenarchaeote Cenarchaeum symbiosum.</title>
        <authorList>
            <person name="Hallam S.J."/>
            <person name="Konstantinidis K.T."/>
            <person name="Putnam N."/>
            <person name="Schleper C."/>
            <person name="Watanabe Y."/>
            <person name="Sugahara J."/>
            <person name="Preston C."/>
            <person name="de la Torre J."/>
            <person name="Richardson P.M."/>
            <person name="DeLong E.F."/>
        </authorList>
    </citation>
    <scope>NUCLEOTIDE SEQUENCE [LARGE SCALE GENOMIC DNA]</scope>
    <source>
        <strain evidence="2">A</strain>
    </source>
</reference>
<dbReference type="EMBL" id="DP000238">
    <property type="protein sequence ID" value="ABK77153.1"/>
    <property type="molecule type" value="Genomic_DNA"/>
</dbReference>
<protein>
    <submittedName>
        <fullName evidence="1">Dehydrogenase</fullName>
    </submittedName>
</protein>
<dbReference type="InterPro" id="IPR050407">
    <property type="entry name" value="Geranylgeranyl_reductase"/>
</dbReference>
<dbReference type="Gene3D" id="3.50.50.60">
    <property type="entry name" value="FAD/NAD(P)-binding domain"/>
    <property type="match status" value="1"/>
</dbReference>
<evidence type="ECO:0000313" key="2">
    <source>
        <dbReference type="Proteomes" id="UP000000758"/>
    </source>
</evidence>
<proteinExistence type="predicted"/>
<dbReference type="SUPFAM" id="SSF51905">
    <property type="entry name" value="FAD/NAD(P)-binding domain"/>
    <property type="match status" value="1"/>
</dbReference>
<dbReference type="PANTHER" id="PTHR42685:SF18">
    <property type="entry name" value="DIGERANYLGERANYLGLYCEROPHOSPHOLIPID REDUCTASE"/>
    <property type="match status" value="1"/>
</dbReference>